<accession>A0A8H5ZH06</accession>
<sequence length="94" mass="10092">MKLSAIFLIGLASLAAARDNDSLPRGCDDCKRYFEACMRPPVLPLALSILAASARSARSAASTRTAKFSTNRLSTFGLNSLANIDGTYTMDKFI</sequence>
<dbReference type="Proteomes" id="UP000624244">
    <property type="component" value="Unassembled WGS sequence"/>
</dbReference>
<protein>
    <submittedName>
        <fullName evidence="2">Uncharacterized protein</fullName>
    </submittedName>
</protein>
<proteinExistence type="predicted"/>
<evidence type="ECO:0000313" key="3">
    <source>
        <dbReference type="Proteomes" id="UP000624244"/>
    </source>
</evidence>
<name>A0A8H5ZH06_COCSA</name>
<evidence type="ECO:0000313" key="2">
    <source>
        <dbReference type="EMBL" id="KAF5847693.1"/>
    </source>
</evidence>
<keyword evidence="1" id="KW-0732">Signal</keyword>
<feature type="chain" id="PRO_5034889331" evidence="1">
    <location>
        <begin position="18"/>
        <end position="94"/>
    </location>
</feature>
<organism evidence="2 3">
    <name type="scientific">Cochliobolus sativus</name>
    <name type="common">Common root rot and spot blotch fungus</name>
    <name type="synonym">Bipolaris sorokiniana</name>
    <dbReference type="NCBI Taxonomy" id="45130"/>
    <lineage>
        <taxon>Eukaryota</taxon>
        <taxon>Fungi</taxon>
        <taxon>Dikarya</taxon>
        <taxon>Ascomycota</taxon>
        <taxon>Pezizomycotina</taxon>
        <taxon>Dothideomycetes</taxon>
        <taxon>Pleosporomycetidae</taxon>
        <taxon>Pleosporales</taxon>
        <taxon>Pleosporineae</taxon>
        <taxon>Pleosporaceae</taxon>
        <taxon>Bipolaris</taxon>
    </lineage>
</organism>
<dbReference type="AlphaFoldDB" id="A0A8H5ZH06"/>
<gene>
    <name evidence="2" type="ORF">GGP41_008941</name>
</gene>
<dbReference type="EMBL" id="WNKQ01000012">
    <property type="protein sequence ID" value="KAF5847693.1"/>
    <property type="molecule type" value="Genomic_DNA"/>
</dbReference>
<evidence type="ECO:0000256" key="1">
    <source>
        <dbReference type="SAM" id="SignalP"/>
    </source>
</evidence>
<comment type="caution">
    <text evidence="2">The sequence shown here is derived from an EMBL/GenBank/DDBJ whole genome shotgun (WGS) entry which is preliminary data.</text>
</comment>
<reference evidence="2" key="1">
    <citation type="submission" date="2019-11" db="EMBL/GenBank/DDBJ databases">
        <title>Bipolaris sorokiniana Genome sequencing.</title>
        <authorList>
            <person name="Wang H."/>
        </authorList>
    </citation>
    <scope>NUCLEOTIDE SEQUENCE</scope>
</reference>
<feature type="signal peptide" evidence="1">
    <location>
        <begin position="1"/>
        <end position="17"/>
    </location>
</feature>